<proteinExistence type="predicted"/>
<reference evidence="2" key="1">
    <citation type="journal article" date="2022" name="Mol. Ecol. Resour.">
        <title>The genomes of chicory, endive, great burdock and yacon provide insights into Asteraceae palaeo-polyploidization history and plant inulin production.</title>
        <authorList>
            <person name="Fan W."/>
            <person name="Wang S."/>
            <person name="Wang H."/>
            <person name="Wang A."/>
            <person name="Jiang F."/>
            <person name="Liu H."/>
            <person name="Zhao H."/>
            <person name="Xu D."/>
            <person name="Zhang Y."/>
        </authorList>
    </citation>
    <scope>NUCLEOTIDE SEQUENCE [LARGE SCALE GENOMIC DNA]</scope>
    <source>
        <strain evidence="2">cv. Niubang</strain>
    </source>
</reference>
<keyword evidence="2" id="KW-1185">Reference proteome</keyword>
<dbReference type="Proteomes" id="UP001055879">
    <property type="component" value="Linkage Group LG14"/>
</dbReference>
<comment type="caution">
    <text evidence="1">The sequence shown here is derived from an EMBL/GenBank/DDBJ whole genome shotgun (WGS) entry which is preliminary data.</text>
</comment>
<evidence type="ECO:0000313" key="1">
    <source>
        <dbReference type="EMBL" id="KAI3678176.1"/>
    </source>
</evidence>
<organism evidence="1 2">
    <name type="scientific">Arctium lappa</name>
    <name type="common">Greater burdock</name>
    <name type="synonym">Lappa major</name>
    <dbReference type="NCBI Taxonomy" id="4217"/>
    <lineage>
        <taxon>Eukaryota</taxon>
        <taxon>Viridiplantae</taxon>
        <taxon>Streptophyta</taxon>
        <taxon>Embryophyta</taxon>
        <taxon>Tracheophyta</taxon>
        <taxon>Spermatophyta</taxon>
        <taxon>Magnoliopsida</taxon>
        <taxon>eudicotyledons</taxon>
        <taxon>Gunneridae</taxon>
        <taxon>Pentapetalae</taxon>
        <taxon>asterids</taxon>
        <taxon>campanulids</taxon>
        <taxon>Asterales</taxon>
        <taxon>Asteraceae</taxon>
        <taxon>Carduoideae</taxon>
        <taxon>Cardueae</taxon>
        <taxon>Arctiinae</taxon>
        <taxon>Arctium</taxon>
    </lineage>
</organism>
<accession>A0ACB8Y2E2</accession>
<name>A0ACB8Y2E2_ARCLA</name>
<sequence length="83" mass="9693">MVVVVELLEVKSNRKPHLEEVNRCKWNIKKEGVKMDGRKIWNKREGVGFADLSKELGYFSPVILIRWGWASPEKRKMVEAPDI</sequence>
<gene>
    <name evidence="1" type="ORF">L6452_37460</name>
</gene>
<evidence type="ECO:0000313" key="2">
    <source>
        <dbReference type="Proteomes" id="UP001055879"/>
    </source>
</evidence>
<protein>
    <submittedName>
        <fullName evidence="1">Uncharacterized protein</fullName>
    </submittedName>
</protein>
<dbReference type="EMBL" id="CM042060">
    <property type="protein sequence ID" value="KAI3678176.1"/>
    <property type="molecule type" value="Genomic_DNA"/>
</dbReference>
<reference evidence="1 2" key="2">
    <citation type="journal article" date="2022" name="Mol. Ecol. Resour.">
        <title>The genomes of chicory, endive, great burdock and yacon provide insights into Asteraceae paleo-polyploidization history and plant inulin production.</title>
        <authorList>
            <person name="Fan W."/>
            <person name="Wang S."/>
            <person name="Wang H."/>
            <person name="Wang A."/>
            <person name="Jiang F."/>
            <person name="Liu H."/>
            <person name="Zhao H."/>
            <person name="Xu D."/>
            <person name="Zhang Y."/>
        </authorList>
    </citation>
    <scope>NUCLEOTIDE SEQUENCE [LARGE SCALE GENOMIC DNA]</scope>
    <source>
        <strain evidence="2">cv. Niubang</strain>
    </source>
</reference>